<dbReference type="Proteomes" id="UP001303473">
    <property type="component" value="Unassembled WGS sequence"/>
</dbReference>
<name>A0AAN6MZF5_9PEZI</name>
<keyword evidence="3" id="KW-1185">Reference proteome</keyword>
<sequence length="77" mass="8703">RPCRREDFGIAILCTLPLEYDAVSLMLNKLWDENRSDNIYKISCISKHNVVLALLLSMGKASAISIAAGIYSKYYYV</sequence>
<dbReference type="EMBL" id="MU853899">
    <property type="protein sequence ID" value="KAK3935970.1"/>
    <property type="molecule type" value="Genomic_DNA"/>
</dbReference>
<comment type="caution">
    <text evidence="2">The sequence shown here is derived from an EMBL/GenBank/DDBJ whole genome shotgun (WGS) entry which is preliminary data.</text>
</comment>
<dbReference type="Gene3D" id="3.40.50.1580">
    <property type="entry name" value="Nucleoside phosphorylase domain"/>
    <property type="match status" value="1"/>
</dbReference>
<dbReference type="GO" id="GO:0009116">
    <property type="term" value="P:nucleoside metabolic process"/>
    <property type="evidence" value="ECO:0007669"/>
    <property type="project" value="InterPro"/>
</dbReference>
<feature type="transmembrane region" description="Helical" evidence="1">
    <location>
        <begin position="50"/>
        <end position="71"/>
    </location>
</feature>
<proteinExistence type="predicted"/>
<dbReference type="GO" id="GO:0003824">
    <property type="term" value="F:catalytic activity"/>
    <property type="evidence" value="ECO:0007669"/>
    <property type="project" value="InterPro"/>
</dbReference>
<protein>
    <submittedName>
        <fullName evidence="2">Uncharacterized protein</fullName>
    </submittedName>
</protein>
<accession>A0AAN6MZF5</accession>
<dbReference type="AlphaFoldDB" id="A0AAN6MZF5"/>
<evidence type="ECO:0000256" key="1">
    <source>
        <dbReference type="SAM" id="Phobius"/>
    </source>
</evidence>
<feature type="non-terminal residue" evidence="2">
    <location>
        <position position="1"/>
    </location>
</feature>
<keyword evidence="1" id="KW-0472">Membrane</keyword>
<keyword evidence="1" id="KW-1133">Transmembrane helix</keyword>
<reference evidence="3" key="1">
    <citation type="journal article" date="2023" name="Mol. Phylogenet. Evol.">
        <title>Genome-scale phylogeny and comparative genomics of the fungal order Sordariales.</title>
        <authorList>
            <person name="Hensen N."/>
            <person name="Bonometti L."/>
            <person name="Westerberg I."/>
            <person name="Brannstrom I.O."/>
            <person name="Guillou S."/>
            <person name="Cros-Aarteil S."/>
            <person name="Calhoun S."/>
            <person name="Haridas S."/>
            <person name="Kuo A."/>
            <person name="Mondo S."/>
            <person name="Pangilinan J."/>
            <person name="Riley R."/>
            <person name="LaButti K."/>
            <person name="Andreopoulos B."/>
            <person name="Lipzen A."/>
            <person name="Chen C."/>
            <person name="Yan M."/>
            <person name="Daum C."/>
            <person name="Ng V."/>
            <person name="Clum A."/>
            <person name="Steindorff A."/>
            <person name="Ohm R.A."/>
            <person name="Martin F."/>
            <person name="Silar P."/>
            <person name="Natvig D.O."/>
            <person name="Lalanne C."/>
            <person name="Gautier V."/>
            <person name="Ament-Velasquez S.L."/>
            <person name="Kruys A."/>
            <person name="Hutchinson M.I."/>
            <person name="Powell A.J."/>
            <person name="Barry K."/>
            <person name="Miller A.N."/>
            <person name="Grigoriev I.V."/>
            <person name="Debuchy R."/>
            <person name="Gladieux P."/>
            <person name="Hiltunen Thoren M."/>
            <person name="Johannesson H."/>
        </authorList>
    </citation>
    <scope>NUCLEOTIDE SEQUENCE [LARGE SCALE GENOMIC DNA]</scope>
    <source>
        <strain evidence="3">CBS 340.73</strain>
    </source>
</reference>
<evidence type="ECO:0000313" key="3">
    <source>
        <dbReference type="Proteomes" id="UP001303473"/>
    </source>
</evidence>
<gene>
    <name evidence="2" type="ORF">QBC46DRAFT_270612</name>
</gene>
<evidence type="ECO:0000313" key="2">
    <source>
        <dbReference type="EMBL" id="KAK3935970.1"/>
    </source>
</evidence>
<organism evidence="2 3">
    <name type="scientific">Diplogelasinospora grovesii</name>
    <dbReference type="NCBI Taxonomy" id="303347"/>
    <lineage>
        <taxon>Eukaryota</taxon>
        <taxon>Fungi</taxon>
        <taxon>Dikarya</taxon>
        <taxon>Ascomycota</taxon>
        <taxon>Pezizomycotina</taxon>
        <taxon>Sordariomycetes</taxon>
        <taxon>Sordariomycetidae</taxon>
        <taxon>Sordariales</taxon>
        <taxon>Diplogelasinosporaceae</taxon>
        <taxon>Diplogelasinospora</taxon>
    </lineage>
</organism>
<dbReference type="InterPro" id="IPR035994">
    <property type="entry name" value="Nucleoside_phosphorylase_sf"/>
</dbReference>
<keyword evidence="1" id="KW-0812">Transmembrane</keyword>